<gene>
    <name evidence="4" type="primary">N</name>
</gene>
<sequence length="300" mass="33869">MASKSINVESTNISKSGGGKISEKEKLTLQVNNGIADASKIKTDKGKDVEVAAFEFSGMTTTMDNFKLHDFLTTNRAKPSIAYKMITDSLTMNKLKKRGVVQKVDLFKDFELIIIPSMKPVEGIKNAVTYNRAMALAVAIVRYNITGKRYDWDNNVYIKNEIKEKYVPSDDCGNKIALSMGLQKDHDLYWFVAAGYEQTFDMYPVEALGVALFRLAYKDSLRLSKMDDIDIMKTVLAQMSKRGDIEKVFNKLGPSNIAQVINDLASSRKDVAEVRFSKIKELFNKMSSLLDHKDQMSYKF</sequence>
<comment type="subcellular location">
    <subcellularLocation>
        <location evidence="1">Virion</location>
    </subcellularLocation>
</comment>
<reference evidence="4" key="1">
    <citation type="journal article" date="2020" name="Pathogens">
        <title>Viromes of Ten Alfalfa Plants in Australia Reveal Diverse Known Viruses and a Novel RNA Virus.</title>
        <authorList>
            <person name="Samarfard S."/>
            <person name="McTaggart A.R."/>
            <person name="Sharman M."/>
            <person name="Bejerman N.E."/>
            <person name="Dietzgen R.G."/>
        </authorList>
    </citation>
    <scope>NUCLEOTIDE SEQUENCE</scope>
    <source>
        <strain evidence="4">AU-VIC329</strain>
    </source>
</reference>
<evidence type="ECO:0000256" key="1">
    <source>
        <dbReference type="ARBA" id="ARBA00004328"/>
    </source>
</evidence>
<keyword evidence="3" id="KW-0946">Virion</keyword>
<dbReference type="Pfam" id="PF25629">
    <property type="entry name" value="Fimo_NCAP"/>
    <property type="match status" value="1"/>
</dbReference>
<dbReference type="GO" id="GO:0019013">
    <property type="term" value="C:viral nucleocapsid"/>
    <property type="evidence" value="ECO:0007669"/>
    <property type="project" value="UniProtKB-KW"/>
</dbReference>
<accession>A0A6G5XME6</accession>
<evidence type="ECO:0000313" key="4">
    <source>
        <dbReference type="EMBL" id="QGX86471.1"/>
    </source>
</evidence>
<evidence type="ECO:0000256" key="2">
    <source>
        <dbReference type="ARBA" id="ARBA00022561"/>
    </source>
</evidence>
<name>A0A6G5XME6_9VIRU</name>
<dbReference type="EMBL" id="MK648430">
    <property type="protein sequence ID" value="QGX86471.1"/>
    <property type="molecule type" value="Viral_cRNA"/>
</dbReference>
<keyword evidence="4" id="KW-0543">Viral nucleoprotein</keyword>
<dbReference type="InterPro" id="IPR057839">
    <property type="entry name" value="Fimo_NCAP"/>
</dbReference>
<keyword evidence="2" id="KW-0167">Capsid protein</keyword>
<proteinExistence type="predicted"/>
<evidence type="ECO:0000256" key="3">
    <source>
        <dbReference type="ARBA" id="ARBA00022844"/>
    </source>
</evidence>
<protein>
    <submittedName>
        <fullName evidence="4">Nucleoprotein</fullName>
    </submittedName>
</protein>
<organism evidence="4">
    <name type="scientific">Alfalfa ringspot-associated virus</name>
    <dbReference type="NCBI Taxonomy" id="2684179"/>
    <lineage>
        <taxon>Viruses</taxon>
        <taxon>Riboviria</taxon>
        <taxon>Orthornavirae</taxon>
        <taxon>Negarnaviricota</taxon>
        <taxon>Polyploviricotina</taxon>
        <taxon>Bunyaviricetes</taxon>
        <taxon>Elliovirales</taxon>
        <taxon>Fimoviridae</taxon>
        <taxon>Emaravirus</taxon>
    </lineage>
</organism>